<accession>A0ABZ1IGN9</accession>
<gene>
    <name evidence="2" type="ORF">VSH64_15800</name>
</gene>
<sequence>MGLPYTRGDIKERAKTEWAGGCNVTLPSFTEDFSGLNEAGIRHDIAHAAELGFWGTLVAAESGTTFEEYKRFLEVAAEAAPEGFKLVAHLSFDTVDQSLEVAKLSENLGAEAGLLSYPQSFRPKSAAEIVEHTRYVTDGTDLAMILFASSSWGFKTLSPTGFPLEALEEMSKLETAAALKYEGGGSALFSSLTEVVDKCGDQVIVENPMEQQAPAQARLFGTRWWGTSAYESFGDRVPKVMALLNEGKYDEAMEIFWSYNAAREAKGAFHATFAGANLIHRQGWKYLGWLNGFNGGQLRMPQMRLAPGQMKALRGGLAAAGFDLPGDDAEFFAGRVR</sequence>
<evidence type="ECO:0000256" key="1">
    <source>
        <dbReference type="ARBA" id="ARBA00023239"/>
    </source>
</evidence>
<dbReference type="EMBL" id="CP142149">
    <property type="protein sequence ID" value="WSE33552.1"/>
    <property type="molecule type" value="Genomic_DNA"/>
</dbReference>
<keyword evidence="1" id="KW-0456">Lyase</keyword>
<reference evidence="2 3" key="1">
    <citation type="journal article" date="2015" name="Int. J. Syst. Evol. Microbiol.">
        <title>Amycolatopsis rhabdoformis sp. nov., an actinomycete isolated from a tropical forest soil.</title>
        <authorList>
            <person name="Souza W.R."/>
            <person name="Silva R.E."/>
            <person name="Goodfellow M."/>
            <person name="Busarakam K."/>
            <person name="Figueiro F.S."/>
            <person name="Ferreira D."/>
            <person name="Rodrigues-Filho E."/>
            <person name="Moraes L.A.B."/>
            <person name="Zucchi T.D."/>
        </authorList>
    </citation>
    <scope>NUCLEOTIDE SEQUENCE [LARGE SCALE GENOMIC DNA]</scope>
    <source>
        <strain evidence="2 3">NCIMB 14900</strain>
    </source>
</reference>
<dbReference type="RefSeq" id="WP_326836350.1">
    <property type="nucleotide sequence ID" value="NZ_CP142149.1"/>
</dbReference>
<dbReference type="InterPro" id="IPR002220">
    <property type="entry name" value="DapA-like"/>
</dbReference>
<protein>
    <submittedName>
        <fullName evidence="2">Dihydrodipicolinate synthase family protein</fullName>
    </submittedName>
</protein>
<dbReference type="SMART" id="SM01130">
    <property type="entry name" value="DHDPS"/>
    <property type="match status" value="1"/>
</dbReference>
<name>A0ABZ1IGN9_9PSEU</name>
<proteinExistence type="predicted"/>
<keyword evidence="3" id="KW-1185">Reference proteome</keyword>
<dbReference type="InterPro" id="IPR013785">
    <property type="entry name" value="Aldolase_TIM"/>
</dbReference>
<dbReference type="Proteomes" id="UP001330812">
    <property type="component" value="Chromosome"/>
</dbReference>
<dbReference type="Gene3D" id="3.20.20.70">
    <property type="entry name" value="Aldolase class I"/>
    <property type="match status" value="1"/>
</dbReference>
<dbReference type="Pfam" id="PF00701">
    <property type="entry name" value="DHDPS"/>
    <property type="match status" value="1"/>
</dbReference>
<evidence type="ECO:0000313" key="3">
    <source>
        <dbReference type="Proteomes" id="UP001330812"/>
    </source>
</evidence>
<organism evidence="2 3">
    <name type="scientific">Amycolatopsis rhabdoformis</name>
    <dbReference type="NCBI Taxonomy" id="1448059"/>
    <lineage>
        <taxon>Bacteria</taxon>
        <taxon>Bacillati</taxon>
        <taxon>Actinomycetota</taxon>
        <taxon>Actinomycetes</taxon>
        <taxon>Pseudonocardiales</taxon>
        <taxon>Pseudonocardiaceae</taxon>
        <taxon>Amycolatopsis</taxon>
    </lineage>
</organism>
<evidence type="ECO:0000313" key="2">
    <source>
        <dbReference type="EMBL" id="WSE33552.1"/>
    </source>
</evidence>
<dbReference type="SUPFAM" id="SSF51569">
    <property type="entry name" value="Aldolase"/>
    <property type="match status" value="1"/>
</dbReference>